<evidence type="ECO:0000256" key="3">
    <source>
        <dbReference type="ARBA" id="ARBA00023125"/>
    </source>
</evidence>
<reference evidence="12" key="1">
    <citation type="submission" date="2020-07" db="EMBL/GenBank/DDBJ databases">
        <title>A long reads based de novo assembly of the rainbow trout Arlee double haploid line genome.</title>
        <authorList>
            <person name="Gao G."/>
            <person name="Palti Y."/>
        </authorList>
    </citation>
    <scope>NUCLEOTIDE SEQUENCE [LARGE SCALE GENOMIC DNA]</scope>
</reference>
<evidence type="ECO:0000256" key="8">
    <source>
        <dbReference type="PROSITE-ProRule" id="PRU00042"/>
    </source>
</evidence>
<dbReference type="SUPFAM" id="SSF57959">
    <property type="entry name" value="Leucine zipper domain"/>
    <property type="match status" value="1"/>
</dbReference>
<evidence type="ECO:0000256" key="1">
    <source>
        <dbReference type="ARBA" id="ARBA00004123"/>
    </source>
</evidence>
<dbReference type="Ensembl" id="ENSOMYT00000065802.2">
    <property type="protein sequence ID" value="ENSOMYP00000060449.2"/>
    <property type="gene ID" value="ENSOMYG00000027943.2"/>
</dbReference>
<dbReference type="GO" id="GO:0003700">
    <property type="term" value="F:DNA-binding transcription factor activity"/>
    <property type="evidence" value="ECO:0007669"/>
    <property type="project" value="UniProtKB-UniRule"/>
</dbReference>
<feature type="region of interest" description="Disordered" evidence="9">
    <location>
        <begin position="77"/>
        <end position="159"/>
    </location>
</feature>
<dbReference type="GO" id="GO:0005634">
    <property type="term" value="C:nucleus"/>
    <property type="evidence" value="ECO:0007669"/>
    <property type="project" value="UniProtKB-SubCell"/>
</dbReference>
<keyword evidence="6 7" id="KW-0539">Nucleus</keyword>
<feature type="compositionally biased region" description="Basic and acidic residues" evidence="9">
    <location>
        <begin position="77"/>
        <end position="88"/>
    </location>
</feature>
<dbReference type="Gene3D" id="3.30.160.60">
    <property type="entry name" value="Classic Zinc Finger"/>
    <property type="match status" value="1"/>
</dbReference>
<comment type="subcellular location">
    <subcellularLocation>
        <location evidence="1 7">Nucleus</location>
    </subcellularLocation>
</comment>
<feature type="compositionally biased region" description="Low complexity" evidence="9">
    <location>
        <begin position="114"/>
        <end position="129"/>
    </location>
</feature>
<dbReference type="InterPro" id="IPR004827">
    <property type="entry name" value="bZIP"/>
</dbReference>
<dbReference type="GO" id="GO:0003677">
    <property type="term" value="F:DNA binding"/>
    <property type="evidence" value="ECO:0007669"/>
    <property type="project" value="UniProtKB-UniRule"/>
</dbReference>
<comment type="similarity">
    <text evidence="7">Belongs to the bZIP family.</text>
</comment>
<dbReference type="InterPro" id="IPR036236">
    <property type="entry name" value="Znf_C2H2_sf"/>
</dbReference>
<keyword evidence="3 7" id="KW-0238">DNA-binding</keyword>
<feature type="domain" description="C2H2-type" evidence="10">
    <location>
        <begin position="7"/>
        <end position="31"/>
    </location>
</feature>
<reference evidence="12" key="3">
    <citation type="submission" date="2025-09" db="UniProtKB">
        <authorList>
            <consortium name="Ensembl"/>
        </authorList>
    </citation>
    <scope>IDENTIFICATION</scope>
</reference>
<feature type="region of interest" description="Disordered" evidence="9">
    <location>
        <begin position="239"/>
        <end position="296"/>
    </location>
</feature>
<feature type="region of interest" description="Disordered" evidence="9">
    <location>
        <begin position="365"/>
        <end position="385"/>
    </location>
</feature>
<evidence type="ECO:0000313" key="12">
    <source>
        <dbReference type="Ensembl" id="ENSOMYP00000060449.2"/>
    </source>
</evidence>
<proteinExistence type="inferred from homology"/>
<comment type="function">
    <text evidence="7">Stress-responsive chromatin regulator that plays a role in various biological processes including innate immunological memory, adipocyte differentiation or telomerase regulation. In absence of stress, contributes to the formation of heterochromatin and heterochromatin-like structure by recruiting histone H3K9 tri- and di-methyltransferases thus silencing the transcription of target genes such as STAT1 in adipocytes, or genes involved in innate immunity in macrophages and adipocytes. Stress induces ATF7 phosphorylation that disrupts interactions with histone methyltransferase and enhances the association with coactivators containing histone acetyltransferase and/or histone demethylase, leading to disruption of the heterochromatin-like structure and subsequently transcriptional activation. In response to TNF-alpha, which is induced by various stresses, phosphorylated ATF7 and telomerase are released from telomeres leading to telomere shortening.</text>
</comment>
<keyword evidence="8" id="KW-0479">Metal-binding</keyword>
<reference evidence="12" key="2">
    <citation type="submission" date="2025-08" db="UniProtKB">
        <authorList>
            <consortium name="Ensembl"/>
        </authorList>
    </citation>
    <scope>IDENTIFICATION</scope>
</reference>
<dbReference type="GeneTree" id="ENSGT00940000155261"/>
<dbReference type="PROSITE" id="PS50217">
    <property type="entry name" value="BZIP"/>
    <property type="match status" value="1"/>
</dbReference>
<dbReference type="CDD" id="cd12192">
    <property type="entry name" value="GCN4_cent"/>
    <property type="match status" value="1"/>
</dbReference>
<dbReference type="InterPro" id="IPR046347">
    <property type="entry name" value="bZIP_sf"/>
</dbReference>
<evidence type="ECO:0000256" key="6">
    <source>
        <dbReference type="ARBA" id="ARBA00023242"/>
    </source>
</evidence>
<dbReference type="AlphaFoldDB" id="A0A8C7S2B3"/>
<evidence type="ECO:0000256" key="2">
    <source>
        <dbReference type="ARBA" id="ARBA00023015"/>
    </source>
</evidence>
<dbReference type="PROSITE" id="PS00028">
    <property type="entry name" value="ZINC_FINGER_C2H2_1"/>
    <property type="match status" value="1"/>
</dbReference>
<keyword evidence="2 7" id="KW-0805">Transcription regulation</keyword>
<feature type="compositionally biased region" description="Basic and acidic residues" evidence="9">
    <location>
        <begin position="130"/>
        <end position="142"/>
    </location>
</feature>
<dbReference type="SMART" id="SM00338">
    <property type="entry name" value="BRLZ"/>
    <property type="match status" value="1"/>
</dbReference>
<dbReference type="Proteomes" id="UP000694395">
    <property type="component" value="Chromosome 7"/>
</dbReference>
<evidence type="ECO:0000256" key="5">
    <source>
        <dbReference type="ARBA" id="ARBA00023163"/>
    </source>
</evidence>
<dbReference type="GO" id="GO:0008270">
    <property type="term" value="F:zinc ion binding"/>
    <property type="evidence" value="ECO:0007669"/>
    <property type="project" value="UniProtKB-KW"/>
</dbReference>
<keyword evidence="13" id="KW-1185">Reference proteome</keyword>
<dbReference type="CDD" id="cd14687">
    <property type="entry name" value="bZIP_ATF2"/>
    <property type="match status" value="1"/>
</dbReference>
<sequence length="423" mass="45345">MGDDRPFVCTAPGCGQRFTNEDHLSVHKHKHEMTLKFGPARTDSVIIADQTPTPTRFLKNCEEVGLFNELASSFEQEFRKAHEDDQRNKNPLPAPPLQTPSGVKEEDEGPLEVDSSPPGSPDSTSSMSDSSKEPMVRGKETPPRPVVSSAPTPTIVRPGSLPIHLVYDPLHPTLPSPTSVITQTPPSNRQLGSPTGSFPLVMHLPNGQTVPLLPSPNMTSVISLARPFNLVPNIPGIPGPPIGGTSSGSSSPSGYSLQSEAKMMSPAQPTGGRRRRGAEVDPDERRQRFLERNRAAASRCRQKRKVWVGSLERKAEDLATMNVSLTNEVGLLRNEVTQLKQLLLAHKDCPVTAMQKKSAYVAAGVEENSRDPPSEPMGSPAPVIQHGPSVRAAEAVAMSVLAGMGAAQQGGVLMATQPQPAPR</sequence>
<evidence type="ECO:0000256" key="4">
    <source>
        <dbReference type="ARBA" id="ARBA00023159"/>
    </source>
</evidence>
<feature type="compositionally biased region" description="Basic and acidic residues" evidence="9">
    <location>
        <begin position="277"/>
        <end position="294"/>
    </location>
</feature>
<dbReference type="PROSITE" id="PS00036">
    <property type="entry name" value="BZIP_BASIC"/>
    <property type="match status" value="1"/>
</dbReference>
<feature type="domain" description="BZIP" evidence="11">
    <location>
        <begin position="283"/>
        <end position="346"/>
    </location>
</feature>
<dbReference type="Gene3D" id="1.20.5.170">
    <property type="match status" value="1"/>
</dbReference>
<organism evidence="12 13">
    <name type="scientific">Oncorhynchus mykiss</name>
    <name type="common">Rainbow trout</name>
    <name type="synonym">Salmo gairdneri</name>
    <dbReference type="NCBI Taxonomy" id="8022"/>
    <lineage>
        <taxon>Eukaryota</taxon>
        <taxon>Metazoa</taxon>
        <taxon>Chordata</taxon>
        <taxon>Craniata</taxon>
        <taxon>Vertebrata</taxon>
        <taxon>Euteleostomi</taxon>
        <taxon>Actinopterygii</taxon>
        <taxon>Neopterygii</taxon>
        <taxon>Teleostei</taxon>
        <taxon>Protacanthopterygii</taxon>
        <taxon>Salmoniformes</taxon>
        <taxon>Salmonidae</taxon>
        <taxon>Salmoninae</taxon>
        <taxon>Oncorhynchus</taxon>
    </lineage>
</organism>
<comment type="subunit">
    <text evidence="7">Homodimer; binds DNA as homodimer. Heterodimer; heterodimerizes with other members of ATF family and with JUN family members.</text>
</comment>
<dbReference type="FunFam" id="1.20.5.170:FF:000010">
    <property type="entry name" value="Cyclic AMP-dependent transcription factor ATF-2"/>
    <property type="match status" value="1"/>
</dbReference>
<keyword evidence="5 7" id="KW-0804">Transcription</keyword>
<dbReference type="InterPro" id="IPR051027">
    <property type="entry name" value="bZIP_transcription_factors"/>
</dbReference>
<evidence type="ECO:0000256" key="7">
    <source>
        <dbReference type="PIRNR" id="PIRNR003153"/>
    </source>
</evidence>
<evidence type="ECO:0000313" key="13">
    <source>
        <dbReference type="Proteomes" id="UP000694395"/>
    </source>
</evidence>
<dbReference type="PROSITE" id="PS50157">
    <property type="entry name" value="ZINC_FINGER_C2H2_2"/>
    <property type="match status" value="1"/>
</dbReference>
<evidence type="ECO:0000256" key="9">
    <source>
        <dbReference type="SAM" id="MobiDB-lite"/>
    </source>
</evidence>
<dbReference type="PANTHER" id="PTHR19304">
    <property type="entry name" value="CYCLIC-AMP RESPONSE ELEMENT BINDING PROTEIN"/>
    <property type="match status" value="1"/>
</dbReference>
<dbReference type="SUPFAM" id="SSF57667">
    <property type="entry name" value="beta-beta-alpha zinc fingers"/>
    <property type="match status" value="1"/>
</dbReference>
<evidence type="ECO:0000259" key="11">
    <source>
        <dbReference type="PROSITE" id="PS50217"/>
    </source>
</evidence>
<evidence type="ECO:0000259" key="10">
    <source>
        <dbReference type="PROSITE" id="PS50157"/>
    </source>
</evidence>
<dbReference type="PIRSF" id="PIRSF003153">
    <property type="entry name" value="ATF2_CRE-BP1"/>
    <property type="match status" value="1"/>
</dbReference>
<dbReference type="PRINTS" id="PR00043">
    <property type="entry name" value="LEUZIPPRJUN"/>
</dbReference>
<name>A0A8C7S2B3_ONCMY</name>
<dbReference type="InterPro" id="IPR016378">
    <property type="entry name" value="TF_CRE-BP1-typ"/>
</dbReference>
<feature type="compositionally biased region" description="Low complexity" evidence="9">
    <location>
        <begin position="243"/>
        <end position="254"/>
    </location>
</feature>
<keyword evidence="8" id="KW-0862">Zinc</keyword>
<dbReference type="Pfam" id="PF00170">
    <property type="entry name" value="bZIP_1"/>
    <property type="match status" value="1"/>
</dbReference>
<keyword evidence="4 7" id="KW-0010">Activator</keyword>
<protein>
    <recommendedName>
        <fullName evidence="7">Cyclic AMP-dependent transcription factor ATF-7</fullName>
    </recommendedName>
</protein>
<keyword evidence="8" id="KW-0863">Zinc-finger</keyword>
<accession>A0A8C7S2B3</accession>
<dbReference type="InterPro" id="IPR002112">
    <property type="entry name" value="Leuzip_Jun"/>
</dbReference>
<dbReference type="InterPro" id="IPR013087">
    <property type="entry name" value="Znf_C2H2_type"/>
</dbReference>